<feature type="transmembrane region" description="Helical" evidence="2">
    <location>
        <begin position="26"/>
        <end position="47"/>
    </location>
</feature>
<keyword evidence="2" id="KW-1133">Transmembrane helix</keyword>
<feature type="compositionally biased region" description="Basic and acidic residues" evidence="1">
    <location>
        <begin position="69"/>
        <end position="85"/>
    </location>
</feature>
<dbReference type="Proteomes" id="UP000632535">
    <property type="component" value="Unassembled WGS sequence"/>
</dbReference>
<feature type="region of interest" description="Disordered" evidence="1">
    <location>
        <begin position="52"/>
        <end position="85"/>
    </location>
</feature>
<organism evidence="3 4">
    <name type="scientific">Isoptericola cucumis</name>
    <dbReference type="NCBI Taxonomy" id="1776856"/>
    <lineage>
        <taxon>Bacteria</taxon>
        <taxon>Bacillati</taxon>
        <taxon>Actinomycetota</taxon>
        <taxon>Actinomycetes</taxon>
        <taxon>Micrococcales</taxon>
        <taxon>Promicromonosporaceae</taxon>
        <taxon>Isoptericola</taxon>
    </lineage>
</organism>
<protein>
    <submittedName>
        <fullName evidence="3">Uncharacterized protein</fullName>
    </submittedName>
</protein>
<keyword evidence="4" id="KW-1185">Reference proteome</keyword>
<evidence type="ECO:0000313" key="4">
    <source>
        <dbReference type="Proteomes" id="UP000632535"/>
    </source>
</evidence>
<dbReference type="EMBL" id="BMDG01000009">
    <property type="protein sequence ID" value="GGI09584.1"/>
    <property type="molecule type" value="Genomic_DNA"/>
</dbReference>
<proteinExistence type="predicted"/>
<gene>
    <name evidence="3" type="ORF">GCM10007368_26910</name>
</gene>
<keyword evidence="2" id="KW-0472">Membrane</keyword>
<accession>A0ABQ2B7N2</accession>
<evidence type="ECO:0000313" key="3">
    <source>
        <dbReference type="EMBL" id="GGI09584.1"/>
    </source>
</evidence>
<name>A0ABQ2B7N2_9MICO</name>
<comment type="caution">
    <text evidence="3">The sequence shown here is derived from an EMBL/GenBank/DDBJ whole genome shotgun (WGS) entry which is preliminary data.</text>
</comment>
<sequence length="85" mass="8856">MDPVALVDFVDLGDDDVDVFDDFDPLLVFLVVFEAGGAPTAPFAVVVGRAAREPVGRDPAPPRAPPGRDAGRREGGGVGRREGTP</sequence>
<reference evidence="4" key="1">
    <citation type="journal article" date="2019" name="Int. J. Syst. Evol. Microbiol.">
        <title>The Global Catalogue of Microorganisms (GCM) 10K type strain sequencing project: providing services to taxonomists for standard genome sequencing and annotation.</title>
        <authorList>
            <consortium name="The Broad Institute Genomics Platform"/>
            <consortium name="The Broad Institute Genome Sequencing Center for Infectious Disease"/>
            <person name="Wu L."/>
            <person name="Ma J."/>
        </authorList>
    </citation>
    <scope>NUCLEOTIDE SEQUENCE [LARGE SCALE GENOMIC DNA]</scope>
    <source>
        <strain evidence="4">CCM 8653</strain>
    </source>
</reference>
<keyword evidence="2" id="KW-0812">Transmembrane</keyword>
<evidence type="ECO:0000256" key="1">
    <source>
        <dbReference type="SAM" id="MobiDB-lite"/>
    </source>
</evidence>
<evidence type="ECO:0000256" key="2">
    <source>
        <dbReference type="SAM" id="Phobius"/>
    </source>
</evidence>